<accession>A0ABN7T6E9</accession>
<keyword evidence="8" id="KW-1185">Reference proteome</keyword>
<evidence type="ECO:0000256" key="3">
    <source>
        <dbReference type="ARBA" id="ARBA00022989"/>
    </source>
</evidence>
<keyword evidence="3 6" id="KW-1133">Transmembrane helix</keyword>
<evidence type="ECO:0000313" key="7">
    <source>
        <dbReference type="EMBL" id="CAG5113408.1"/>
    </source>
</evidence>
<evidence type="ECO:0000256" key="2">
    <source>
        <dbReference type="ARBA" id="ARBA00022692"/>
    </source>
</evidence>
<feature type="region of interest" description="Disordered" evidence="5">
    <location>
        <begin position="297"/>
        <end position="334"/>
    </location>
</feature>
<keyword evidence="2 6" id="KW-0812">Transmembrane</keyword>
<feature type="transmembrane region" description="Helical" evidence="6">
    <location>
        <begin position="101"/>
        <end position="127"/>
    </location>
</feature>
<evidence type="ECO:0000256" key="4">
    <source>
        <dbReference type="ARBA" id="ARBA00023136"/>
    </source>
</evidence>
<evidence type="ECO:0000313" key="8">
    <source>
        <dbReference type="Proteomes" id="UP001158576"/>
    </source>
</evidence>
<dbReference type="InterPro" id="IPR013861">
    <property type="entry name" value="TMEM115/Pdh1/Rbl19"/>
</dbReference>
<evidence type="ECO:0000256" key="5">
    <source>
        <dbReference type="SAM" id="MobiDB-lite"/>
    </source>
</evidence>
<evidence type="ECO:0000256" key="1">
    <source>
        <dbReference type="ARBA" id="ARBA00004141"/>
    </source>
</evidence>
<comment type="subcellular location">
    <subcellularLocation>
        <location evidence="1">Membrane</location>
        <topology evidence="1">Multi-pass membrane protein</topology>
    </subcellularLocation>
</comment>
<reference evidence="7 8" key="1">
    <citation type="submission" date="2021-04" db="EMBL/GenBank/DDBJ databases">
        <authorList>
            <person name="Bliznina A."/>
        </authorList>
    </citation>
    <scope>NUCLEOTIDE SEQUENCE [LARGE SCALE GENOMIC DNA]</scope>
</reference>
<feature type="compositionally biased region" description="Basic and acidic residues" evidence="5">
    <location>
        <begin position="312"/>
        <end position="327"/>
    </location>
</feature>
<dbReference type="Proteomes" id="UP001158576">
    <property type="component" value="Chromosome 2"/>
</dbReference>
<dbReference type="EMBL" id="OU015567">
    <property type="protein sequence ID" value="CAG5113408.1"/>
    <property type="molecule type" value="Genomic_DNA"/>
</dbReference>
<keyword evidence="4 6" id="KW-0472">Membrane</keyword>
<feature type="transmembrane region" description="Helical" evidence="6">
    <location>
        <begin position="29"/>
        <end position="50"/>
    </location>
</feature>
<gene>
    <name evidence="7" type="ORF">OKIOD_LOCUS16284</name>
</gene>
<dbReference type="SMART" id="SM01160">
    <property type="entry name" value="DUF1751"/>
    <property type="match status" value="1"/>
</dbReference>
<dbReference type="PANTHER" id="PTHR13377:SF3">
    <property type="entry name" value="TRANSMEMBRANE PROTEIN 115"/>
    <property type="match status" value="1"/>
</dbReference>
<sequence>MAIDVKNTIAQWRQEIVMTLKESTKSARILCVLLVFFYALSGYILGGLAITPGYLFPPKFWVWTLITSPMIENTFLMVFGGLTVILGASRLLEPLWGEKEFCIFFAVVSAMSGFLSAIVYLVCYAVVFNDDLLFATSIHGLASFKAGVFVALKQSRGEDTVIFRLKVKQIPFTYLCCAAVLCMTEIISFTYFVMLNTGMFSAWIYLRFFQQHSRGRGDLAEHFAFATFYPKIFRGPVGFLSNIIWNILVKLRICQRATYKYDVAAASNITISLPGTSEADAERRRKKALAALQERMATIESPEEGWSDEEETPKAPEKAEASVKIENEIADPVA</sequence>
<name>A0ABN7T6E9_OIKDI</name>
<feature type="transmembrane region" description="Helical" evidence="6">
    <location>
        <begin position="133"/>
        <end position="152"/>
    </location>
</feature>
<protein>
    <submittedName>
        <fullName evidence="7">Oidioi.mRNA.OKI2018_I69.chr2.g7519.t1.cds</fullName>
    </submittedName>
</protein>
<proteinExistence type="predicted"/>
<dbReference type="PANTHER" id="PTHR13377">
    <property type="entry name" value="PLACENTAL PROTEIN 6"/>
    <property type="match status" value="1"/>
</dbReference>
<feature type="transmembrane region" description="Helical" evidence="6">
    <location>
        <begin position="70"/>
        <end position="89"/>
    </location>
</feature>
<dbReference type="Pfam" id="PF08551">
    <property type="entry name" value="DUF1751"/>
    <property type="match status" value="1"/>
</dbReference>
<feature type="compositionally biased region" description="Acidic residues" evidence="5">
    <location>
        <begin position="301"/>
        <end position="311"/>
    </location>
</feature>
<organism evidence="7 8">
    <name type="scientific">Oikopleura dioica</name>
    <name type="common">Tunicate</name>
    <dbReference type="NCBI Taxonomy" id="34765"/>
    <lineage>
        <taxon>Eukaryota</taxon>
        <taxon>Metazoa</taxon>
        <taxon>Chordata</taxon>
        <taxon>Tunicata</taxon>
        <taxon>Appendicularia</taxon>
        <taxon>Copelata</taxon>
        <taxon>Oikopleuridae</taxon>
        <taxon>Oikopleura</taxon>
    </lineage>
</organism>
<feature type="transmembrane region" description="Helical" evidence="6">
    <location>
        <begin position="173"/>
        <end position="206"/>
    </location>
</feature>
<evidence type="ECO:0000256" key="6">
    <source>
        <dbReference type="SAM" id="Phobius"/>
    </source>
</evidence>